<dbReference type="PANTHER" id="PTHR10315:SF117">
    <property type="entry name" value="RING-TYPE E3 UBIQUITIN TRANSFERASE"/>
    <property type="match status" value="1"/>
</dbReference>
<keyword evidence="3" id="KW-0862">Zinc</keyword>
<protein>
    <recommendedName>
        <fullName evidence="5">RING-type domain-containing protein</fullName>
    </recommendedName>
</protein>
<dbReference type="Gene3D" id="3.30.40.10">
    <property type="entry name" value="Zinc/RING finger domain, C3HC4 (zinc finger)"/>
    <property type="match status" value="2"/>
</dbReference>
<evidence type="ECO:0000313" key="7">
    <source>
        <dbReference type="Proteomes" id="UP000410492"/>
    </source>
</evidence>
<dbReference type="InterPro" id="IPR001841">
    <property type="entry name" value="Znf_RING"/>
</dbReference>
<dbReference type="PROSITE" id="PS50089">
    <property type="entry name" value="ZF_RING_2"/>
    <property type="match status" value="1"/>
</dbReference>
<dbReference type="GO" id="GO:0008270">
    <property type="term" value="F:zinc ion binding"/>
    <property type="evidence" value="ECO:0007669"/>
    <property type="project" value="UniProtKB-KW"/>
</dbReference>
<evidence type="ECO:0000256" key="4">
    <source>
        <dbReference type="PROSITE-ProRule" id="PRU00175"/>
    </source>
</evidence>
<keyword evidence="1" id="KW-0479">Metal-binding</keyword>
<sequence>MLQHTAKVPQEDSGREKGVYVTEGNLLYSKLQCVQCGKCLSVKPVSEKDGRFTCGRCCPGAKQCPLYAAVAEHLKFTCIFRNCEAELTWEDVRSHEEKCLYRDVSCPFPECIDRYQFISYQSHFKDCHSLNEEPYFSDTLSLERSSSSTPHKELHCLVYRGHTFLVFMKIYKQLCCGKVKGICQFNVFSLSSVEDRPNLNCEIKVTMNSDATVTKTINADDVKDFIDTMHCLSCLSEFCGKPDHTNSGDSFLNNELEFSTKNLLFSYEIHVYKKNYLKAILPKVECPICNNDFNEPIYLCPTGHSLCIQCYSNVTECPFCRQQLPREPIRNFAFEELIRECRDSNSN</sequence>
<dbReference type="AlphaFoldDB" id="A0A653BI59"/>
<dbReference type="PANTHER" id="PTHR10315">
    <property type="entry name" value="E3 UBIQUITIN PROTEIN LIGASE SIAH"/>
    <property type="match status" value="1"/>
</dbReference>
<name>A0A653BI59_CALMS</name>
<reference evidence="6 7" key="1">
    <citation type="submission" date="2019-01" db="EMBL/GenBank/DDBJ databases">
        <authorList>
            <person name="Sayadi A."/>
        </authorList>
    </citation>
    <scope>NUCLEOTIDE SEQUENCE [LARGE SCALE GENOMIC DNA]</scope>
</reference>
<organism evidence="6 7">
    <name type="scientific">Callosobruchus maculatus</name>
    <name type="common">Southern cowpea weevil</name>
    <name type="synonym">Pulse bruchid</name>
    <dbReference type="NCBI Taxonomy" id="64391"/>
    <lineage>
        <taxon>Eukaryota</taxon>
        <taxon>Metazoa</taxon>
        <taxon>Ecdysozoa</taxon>
        <taxon>Arthropoda</taxon>
        <taxon>Hexapoda</taxon>
        <taxon>Insecta</taxon>
        <taxon>Pterygota</taxon>
        <taxon>Neoptera</taxon>
        <taxon>Endopterygota</taxon>
        <taxon>Coleoptera</taxon>
        <taxon>Polyphaga</taxon>
        <taxon>Cucujiformia</taxon>
        <taxon>Chrysomeloidea</taxon>
        <taxon>Chrysomelidae</taxon>
        <taxon>Bruchinae</taxon>
        <taxon>Bruchini</taxon>
        <taxon>Callosobruchus</taxon>
    </lineage>
</organism>
<dbReference type="InterPro" id="IPR049548">
    <property type="entry name" value="Sina-like_RING"/>
</dbReference>
<evidence type="ECO:0000256" key="3">
    <source>
        <dbReference type="ARBA" id="ARBA00022833"/>
    </source>
</evidence>
<dbReference type="OrthoDB" id="6677380at2759"/>
<proteinExistence type="predicted"/>
<dbReference type="SUPFAM" id="SSF57850">
    <property type="entry name" value="RING/U-box"/>
    <property type="match status" value="1"/>
</dbReference>
<dbReference type="InterPro" id="IPR013083">
    <property type="entry name" value="Znf_RING/FYVE/PHD"/>
</dbReference>
<keyword evidence="7" id="KW-1185">Reference proteome</keyword>
<keyword evidence="2 4" id="KW-0863">Zinc-finger</keyword>
<dbReference type="SUPFAM" id="SSF49599">
    <property type="entry name" value="TRAF domain-like"/>
    <property type="match status" value="1"/>
</dbReference>
<dbReference type="GO" id="GO:0005737">
    <property type="term" value="C:cytoplasm"/>
    <property type="evidence" value="ECO:0007669"/>
    <property type="project" value="TreeGrafter"/>
</dbReference>
<feature type="domain" description="RING-type" evidence="5">
    <location>
        <begin position="286"/>
        <end position="321"/>
    </location>
</feature>
<evidence type="ECO:0000256" key="1">
    <source>
        <dbReference type="ARBA" id="ARBA00022723"/>
    </source>
</evidence>
<dbReference type="GO" id="GO:0061630">
    <property type="term" value="F:ubiquitin protein ligase activity"/>
    <property type="evidence" value="ECO:0007669"/>
    <property type="project" value="TreeGrafter"/>
</dbReference>
<accession>A0A653BI59</accession>
<gene>
    <name evidence="6" type="ORF">CALMAC_LOCUS1233</name>
</gene>
<dbReference type="EMBL" id="CAACVG010001423">
    <property type="protein sequence ID" value="VEN35290.1"/>
    <property type="molecule type" value="Genomic_DNA"/>
</dbReference>
<evidence type="ECO:0000256" key="2">
    <source>
        <dbReference type="ARBA" id="ARBA00022771"/>
    </source>
</evidence>
<dbReference type="Pfam" id="PF21362">
    <property type="entry name" value="Sina_RING"/>
    <property type="match status" value="1"/>
</dbReference>
<dbReference type="Proteomes" id="UP000410492">
    <property type="component" value="Unassembled WGS sequence"/>
</dbReference>
<dbReference type="InterPro" id="IPR052088">
    <property type="entry name" value="E3_ubiquitin-ligase_SINA"/>
</dbReference>
<evidence type="ECO:0000313" key="6">
    <source>
        <dbReference type="EMBL" id="VEN35290.1"/>
    </source>
</evidence>
<evidence type="ECO:0000259" key="5">
    <source>
        <dbReference type="PROSITE" id="PS50089"/>
    </source>
</evidence>